<dbReference type="PANTHER" id="PTHR33121">
    <property type="entry name" value="CYCLIC DI-GMP PHOSPHODIESTERASE PDEF"/>
    <property type="match status" value="1"/>
</dbReference>
<dbReference type="InterPro" id="IPR001633">
    <property type="entry name" value="EAL_dom"/>
</dbReference>
<feature type="transmembrane region" description="Helical" evidence="8">
    <location>
        <begin position="348"/>
        <end position="370"/>
    </location>
</feature>
<organism evidence="11 12">
    <name type="scientific">Desulfovibrio desulfuricans</name>
    <dbReference type="NCBI Taxonomy" id="876"/>
    <lineage>
        <taxon>Bacteria</taxon>
        <taxon>Pseudomonadati</taxon>
        <taxon>Thermodesulfobacteriota</taxon>
        <taxon>Desulfovibrionia</taxon>
        <taxon>Desulfovibrionales</taxon>
        <taxon>Desulfovibrionaceae</taxon>
        <taxon>Desulfovibrio</taxon>
    </lineage>
</organism>
<reference evidence="11 12" key="1">
    <citation type="submission" date="2019-02" db="EMBL/GenBank/DDBJ databases">
        <title>Complete Genome Sequence of Desulfovibrio desulfuricans IC1, a Sulfonate Utilizing Anaerobe.</title>
        <authorList>
            <person name="Day L.A."/>
            <person name="De Leon K.B."/>
            <person name="Wall J.D."/>
        </authorList>
    </citation>
    <scope>NUCLEOTIDE SEQUENCE [LARGE SCALE GENOMIC DNA]</scope>
    <source>
        <strain evidence="11 12">IC1</strain>
    </source>
</reference>
<dbReference type="SMART" id="SM00052">
    <property type="entry name" value="EAL"/>
    <property type="match status" value="1"/>
</dbReference>
<evidence type="ECO:0000256" key="2">
    <source>
        <dbReference type="ARBA" id="ARBA00022448"/>
    </source>
</evidence>
<evidence type="ECO:0000259" key="9">
    <source>
        <dbReference type="PROSITE" id="PS50883"/>
    </source>
</evidence>
<feature type="transmembrane region" description="Helical" evidence="8">
    <location>
        <begin position="141"/>
        <end position="161"/>
    </location>
</feature>
<evidence type="ECO:0000313" key="11">
    <source>
        <dbReference type="EMBL" id="QCC85244.1"/>
    </source>
</evidence>
<dbReference type="AlphaFoldDB" id="A0A4P7UK94"/>
<dbReference type="InterPro" id="IPR035919">
    <property type="entry name" value="EAL_sf"/>
</dbReference>
<dbReference type="GO" id="GO:0008982">
    <property type="term" value="F:protein-N(PI)-phosphohistidine-sugar phosphotransferase activity"/>
    <property type="evidence" value="ECO:0007669"/>
    <property type="project" value="InterPro"/>
</dbReference>
<evidence type="ECO:0000256" key="3">
    <source>
        <dbReference type="ARBA" id="ARBA00022475"/>
    </source>
</evidence>
<dbReference type="Gene3D" id="3.20.20.450">
    <property type="entry name" value="EAL domain"/>
    <property type="match status" value="1"/>
</dbReference>
<evidence type="ECO:0000313" key="12">
    <source>
        <dbReference type="Proteomes" id="UP000297065"/>
    </source>
</evidence>
<evidence type="ECO:0000256" key="4">
    <source>
        <dbReference type="ARBA" id="ARBA00022597"/>
    </source>
</evidence>
<dbReference type="GO" id="GO:0009401">
    <property type="term" value="P:phosphoenolpyruvate-dependent sugar phosphotransferase system"/>
    <property type="evidence" value="ECO:0007669"/>
    <property type="project" value="InterPro"/>
</dbReference>
<dbReference type="SUPFAM" id="SSF141868">
    <property type="entry name" value="EAL domain-like"/>
    <property type="match status" value="1"/>
</dbReference>
<evidence type="ECO:0000256" key="5">
    <source>
        <dbReference type="ARBA" id="ARBA00022692"/>
    </source>
</evidence>
<proteinExistence type="predicted"/>
<dbReference type="Pfam" id="PF00563">
    <property type="entry name" value="EAL"/>
    <property type="match status" value="1"/>
</dbReference>
<dbReference type="GO" id="GO:0005886">
    <property type="term" value="C:plasma membrane"/>
    <property type="evidence" value="ECO:0007669"/>
    <property type="project" value="UniProtKB-SubCell"/>
</dbReference>
<dbReference type="OrthoDB" id="7673416at2"/>
<feature type="transmembrane region" description="Helical" evidence="8">
    <location>
        <begin position="181"/>
        <end position="207"/>
    </location>
</feature>
<accession>A0A4P7UK94</accession>
<keyword evidence="6 8" id="KW-1133">Transmembrane helix</keyword>
<evidence type="ECO:0000256" key="6">
    <source>
        <dbReference type="ARBA" id="ARBA00022989"/>
    </source>
</evidence>
<keyword evidence="3" id="KW-1003">Cell membrane</keyword>
<dbReference type="Pfam" id="PF02378">
    <property type="entry name" value="PTS_EIIC"/>
    <property type="match status" value="1"/>
</dbReference>
<dbReference type="InterPro" id="IPR050706">
    <property type="entry name" value="Cyclic-di-GMP_PDE-like"/>
</dbReference>
<name>A0A4P7UK94_DESDE</name>
<dbReference type="NCBIfam" id="TIGR00410">
    <property type="entry name" value="lacE"/>
    <property type="match status" value="1"/>
</dbReference>
<protein>
    <submittedName>
        <fullName evidence="11">EAL domain-containing protein</fullName>
    </submittedName>
</protein>
<keyword evidence="7 8" id="KW-0472">Membrane</keyword>
<dbReference type="InterPro" id="IPR003352">
    <property type="entry name" value="PTS_EIIC"/>
</dbReference>
<keyword evidence="5 8" id="KW-0812">Transmembrane</keyword>
<dbReference type="PROSITE" id="PS51105">
    <property type="entry name" value="PTS_EIIC_TYPE_3"/>
    <property type="match status" value="1"/>
</dbReference>
<evidence type="ECO:0000259" key="10">
    <source>
        <dbReference type="PROSITE" id="PS51105"/>
    </source>
</evidence>
<feature type="transmembrane region" description="Helical" evidence="8">
    <location>
        <begin position="106"/>
        <end position="125"/>
    </location>
</feature>
<comment type="subcellular location">
    <subcellularLocation>
        <location evidence="1">Cell membrane</location>
        <topology evidence="1">Multi-pass membrane protein</topology>
    </subcellularLocation>
</comment>
<sequence length="725" mass="78757">MNGNTLAHSLLCLLDDLSGRPAFLSIRRGLFIVLPLIMIGSFTVLLRNLPSEEAQRAVDALLGPVGVRACDNLISATFDIAALALVCALGGANAMRASMISPSAPAISPMLGSIVVLSCFFVIVAPEQTGSWAISFSMDRGLLLAMVVSMSSSSVFVRLASYRRFHLPEEVAGYDPVVRDVVMIMPAAVITILLFALIRLLLTFYGITDLQLVTSRLLALPFLHSGDGLGFGLLYSTASQVLWFFGAHGPNVLNSVDVNILTPAGLANAKATMLATPPPYIFTKVFFDTFTRLGGSGSTMALCLAVFVRCRDRGIKKLCLLALVPALCNVNEPLIFGIPLVLNPAFAIPFLLVPAVQTIVAYAATVLGFLPHTSVGVAWTTPPLFSGYAAVGSLSGTVVQIINLMLGFLIYLPFVTLSDAVREKHGKQVMQTLLKVASRCESGSPDTHKCLTLPGEVGRLAHTLAHDLDRALNAKENQMYLVFQPQCNHASGRVVGVEALLRWDHPVYGPIAPPITIALAEDMNRIDRLGQFILSEACKQRAAWSAAVPHDLVIAVNITPRQLRNAGFAKMVLETLHSQGLKPTQLELEITESSILEPDTHTLDLLTRLRVLGVRLAIDDFGMGHTSLRYLRAFPVTTVKVDRSLTESLNSNVQEQIVRSILDLSRSLHITTVVEGVEDERQLRIFTEIGYQTFQGYYFSKPLPGRDCLDFVRSFNGRAADQTPR</sequence>
<dbReference type="CDD" id="cd01948">
    <property type="entry name" value="EAL"/>
    <property type="match status" value="1"/>
</dbReference>
<feature type="transmembrane region" description="Helical" evidence="8">
    <location>
        <begin position="391"/>
        <end position="414"/>
    </location>
</feature>
<evidence type="ECO:0000256" key="7">
    <source>
        <dbReference type="ARBA" id="ARBA00023136"/>
    </source>
</evidence>
<dbReference type="PROSITE" id="PS50883">
    <property type="entry name" value="EAL"/>
    <property type="match status" value="1"/>
</dbReference>
<keyword evidence="4" id="KW-0762">Sugar transport</keyword>
<gene>
    <name evidence="11" type="ORF">DDIC_05015</name>
</gene>
<keyword evidence="2" id="KW-0813">Transport</keyword>
<dbReference type="EMBL" id="CP036295">
    <property type="protein sequence ID" value="QCC85244.1"/>
    <property type="molecule type" value="Genomic_DNA"/>
</dbReference>
<feature type="transmembrane region" description="Helical" evidence="8">
    <location>
        <begin position="320"/>
        <end position="342"/>
    </location>
</feature>
<feature type="domain" description="EAL" evidence="9">
    <location>
        <begin position="461"/>
        <end position="716"/>
    </location>
</feature>
<feature type="domain" description="PTS EIIC type-3" evidence="10">
    <location>
        <begin position="6"/>
        <end position="414"/>
    </location>
</feature>
<feature type="transmembrane region" description="Helical" evidence="8">
    <location>
        <begin position="29"/>
        <end position="46"/>
    </location>
</feature>
<dbReference type="Proteomes" id="UP000297065">
    <property type="component" value="Chromosome"/>
</dbReference>
<evidence type="ECO:0000256" key="8">
    <source>
        <dbReference type="SAM" id="Phobius"/>
    </source>
</evidence>
<dbReference type="GO" id="GO:0071111">
    <property type="term" value="F:cyclic-guanylate-specific phosphodiesterase activity"/>
    <property type="evidence" value="ECO:0007669"/>
    <property type="project" value="InterPro"/>
</dbReference>
<dbReference type="RefSeq" id="WP_136399424.1">
    <property type="nucleotide sequence ID" value="NZ_CP036295.1"/>
</dbReference>
<dbReference type="InterPro" id="IPR004501">
    <property type="entry name" value="PTS_EIIC_3"/>
</dbReference>
<feature type="transmembrane region" description="Helical" evidence="8">
    <location>
        <begin position="289"/>
        <end position="308"/>
    </location>
</feature>
<dbReference type="PANTHER" id="PTHR33121:SF70">
    <property type="entry name" value="SIGNALING PROTEIN YKOW"/>
    <property type="match status" value="1"/>
</dbReference>
<evidence type="ECO:0000256" key="1">
    <source>
        <dbReference type="ARBA" id="ARBA00004651"/>
    </source>
</evidence>